<evidence type="ECO:0000313" key="2">
    <source>
        <dbReference type="Proteomes" id="UP000193307"/>
    </source>
</evidence>
<organism evidence="1 2">
    <name type="scientific">Pacificibacter marinus</name>
    <dbReference type="NCBI Taxonomy" id="658057"/>
    <lineage>
        <taxon>Bacteria</taxon>
        <taxon>Pseudomonadati</taxon>
        <taxon>Pseudomonadota</taxon>
        <taxon>Alphaproteobacteria</taxon>
        <taxon>Rhodobacterales</taxon>
        <taxon>Roseobacteraceae</taxon>
        <taxon>Pacificibacter</taxon>
    </lineage>
</organism>
<protein>
    <submittedName>
        <fullName evidence="1">Uncharacterized protein</fullName>
    </submittedName>
</protein>
<keyword evidence="2" id="KW-1185">Reference proteome</keyword>
<reference evidence="1 2" key="1">
    <citation type="submission" date="2017-03" db="EMBL/GenBank/DDBJ databases">
        <authorList>
            <person name="Afonso C.L."/>
            <person name="Miller P.J."/>
            <person name="Scott M.A."/>
            <person name="Spackman E."/>
            <person name="Goraichik I."/>
            <person name="Dimitrov K.M."/>
            <person name="Suarez D.L."/>
            <person name="Swayne D.E."/>
        </authorList>
    </citation>
    <scope>NUCLEOTIDE SEQUENCE [LARGE SCALE GENOMIC DNA]</scope>
    <source>
        <strain evidence="1 2">CECT 7971</strain>
    </source>
</reference>
<name>A0A1Y5RHV8_9RHOB</name>
<dbReference type="OrthoDB" id="8099363at2"/>
<dbReference type="Pfam" id="PF20346">
    <property type="entry name" value="DUF6641"/>
    <property type="match status" value="1"/>
</dbReference>
<dbReference type="AlphaFoldDB" id="A0A1Y5RHV8"/>
<dbReference type="InterPro" id="IPR046581">
    <property type="entry name" value="DUF6641"/>
</dbReference>
<dbReference type="EMBL" id="FWFW01000001">
    <property type="protein sequence ID" value="SLN17511.1"/>
    <property type="molecule type" value="Genomic_DNA"/>
</dbReference>
<dbReference type="Proteomes" id="UP000193307">
    <property type="component" value="Unassembled WGS sequence"/>
</dbReference>
<gene>
    <name evidence="1" type="ORF">PAM7971_00457</name>
</gene>
<sequence length="136" mass="15621">MSILAQLDVSNRIISARQRRKPDTVEYRRKKLIANIEEQIELATLALAQKPMELKRKRGHSIVAVKPRIWWKTTSDGSVFTMIRFNREALVIDMRGTSIEVSALEHLPEIYRTVIKAVQAGELDRAIENVVNAKRD</sequence>
<dbReference type="RefSeq" id="WP_085847347.1">
    <property type="nucleotide sequence ID" value="NZ_FNZV01000001.1"/>
</dbReference>
<accession>A0A1Y5RHV8</accession>
<proteinExistence type="predicted"/>
<evidence type="ECO:0000313" key="1">
    <source>
        <dbReference type="EMBL" id="SLN17511.1"/>
    </source>
</evidence>